<dbReference type="Proteomes" id="UP000242875">
    <property type="component" value="Unassembled WGS sequence"/>
</dbReference>
<dbReference type="InterPro" id="IPR008000">
    <property type="entry name" value="Rham/fucose_mutarotase"/>
</dbReference>
<dbReference type="PANTHER" id="PTHR34389:SF2">
    <property type="entry name" value="L-RHAMNOSE MUTAROTASE"/>
    <property type="match status" value="1"/>
</dbReference>
<name>A0A261Y2D9_9FUNG</name>
<accession>A0A261Y2D9</accession>
<dbReference type="GO" id="GO:0016857">
    <property type="term" value="F:racemase and epimerase activity, acting on carbohydrates and derivatives"/>
    <property type="evidence" value="ECO:0007669"/>
    <property type="project" value="InterPro"/>
</dbReference>
<dbReference type="InterPro" id="IPR011008">
    <property type="entry name" value="Dimeric_a/b-barrel"/>
</dbReference>
<evidence type="ECO:0000313" key="2">
    <source>
        <dbReference type="Proteomes" id="UP000242875"/>
    </source>
</evidence>
<proteinExistence type="predicted"/>
<dbReference type="AlphaFoldDB" id="A0A261Y2D9"/>
<dbReference type="Pfam" id="PF05336">
    <property type="entry name" value="rhaM"/>
    <property type="match status" value="1"/>
</dbReference>
<dbReference type="OrthoDB" id="9981546at2759"/>
<keyword evidence="2" id="KW-1185">Reference proteome</keyword>
<reference evidence="1 2" key="1">
    <citation type="journal article" date="2017" name="Mycologia">
        <title>Bifiguratus adelaidae, gen. et sp. nov., a new member of Mucoromycotina in endophytic and soil-dwelling habitats.</title>
        <authorList>
            <person name="Torres-Cruz T.J."/>
            <person name="Billingsley Tobias T.L."/>
            <person name="Almatruk M."/>
            <person name="Hesse C."/>
            <person name="Kuske C.R."/>
            <person name="Desiro A."/>
            <person name="Benucci G.M."/>
            <person name="Bonito G."/>
            <person name="Stajich J.E."/>
            <person name="Dunlap C."/>
            <person name="Arnold A.E."/>
            <person name="Porras-Alfaro A."/>
        </authorList>
    </citation>
    <scope>NUCLEOTIDE SEQUENCE [LARGE SCALE GENOMIC DNA]</scope>
    <source>
        <strain evidence="1 2">AZ0501</strain>
    </source>
</reference>
<evidence type="ECO:0000313" key="1">
    <source>
        <dbReference type="EMBL" id="OZJ04789.1"/>
    </source>
</evidence>
<gene>
    <name evidence="1" type="ORF">BZG36_01870</name>
</gene>
<dbReference type="EMBL" id="MVBO01000030">
    <property type="protein sequence ID" value="OZJ04789.1"/>
    <property type="molecule type" value="Genomic_DNA"/>
</dbReference>
<organism evidence="1 2">
    <name type="scientific">Bifiguratus adelaidae</name>
    <dbReference type="NCBI Taxonomy" id="1938954"/>
    <lineage>
        <taxon>Eukaryota</taxon>
        <taxon>Fungi</taxon>
        <taxon>Fungi incertae sedis</taxon>
        <taxon>Mucoromycota</taxon>
        <taxon>Mucoromycotina</taxon>
        <taxon>Endogonomycetes</taxon>
        <taxon>Endogonales</taxon>
        <taxon>Endogonales incertae sedis</taxon>
        <taxon>Bifiguratus</taxon>
    </lineage>
</organism>
<protein>
    <recommendedName>
        <fullName evidence="3">L-rhamnose mutarotase</fullName>
    </recommendedName>
</protein>
<dbReference type="PANTHER" id="PTHR34389">
    <property type="entry name" value="L-RHAMNOSE MUTAROTASE"/>
    <property type="match status" value="1"/>
</dbReference>
<comment type="caution">
    <text evidence="1">The sequence shown here is derived from an EMBL/GenBank/DDBJ whole genome shotgun (WGS) entry which is preliminary data.</text>
</comment>
<dbReference type="Gene3D" id="3.30.70.100">
    <property type="match status" value="1"/>
</dbReference>
<dbReference type="SUPFAM" id="SSF54909">
    <property type="entry name" value="Dimeric alpha+beta barrel"/>
    <property type="match status" value="1"/>
</dbReference>
<evidence type="ECO:0008006" key="3">
    <source>
        <dbReference type="Google" id="ProtNLM"/>
    </source>
</evidence>
<sequence>MPRRFGQVIKLKPGAYDTYKEYHANVWPEVLETIHACNIRDYSIYHHDGLLFASFKYIGDDYEADMKKMASDPKTREWWTIMDPLQASRDGHDQASNGPWWKEAEEMFYFP</sequence>